<dbReference type="GO" id="GO:0005975">
    <property type="term" value="P:carbohydrate metabolic process"/>
    <property type="evidence" value="ECO:0007669"/>
    <property type="project" value="InterPro"/>
</dbReference>
<protein>
    <recommendedName>
        <fullName evidence="6">Glycosyl hydrolase family 4 C-terminal domain-containing protein</fullName>
    </recommendedName>
</protein>
<dbReference type="SUPFAM" id="SSF56327">
    <property type="entry name" value="LDH C-terminal domain-like"/>
    <property type="match status" value="1"/>
</dbReference>
<keyword evidence="3" id="KW-0520">NAD</keyword>
<dbReference type="Gene3D" id="3.90.1820.10">
    <property type="entry name" value="AglA-like glucosidase"/>
    <property type="match status" value="1"/>
</dbReference>
<evidence type="ECO:0000256" key="4">
    <source>
        <dbReference type="ARBA" id="ARBA00023211"/>
    </source>
</evidence>
<keyword evidence="2" id="KW-0479">Metal-binding</keyword>
<comment type="caution">
    <text evidence="5">The sequence shown here is derived from an EMBL/GenBank/DDBJ whole genome shotgun (WGS) entry which is preliminary data.</text>
</comment>
<evidence type="ECO:0000313" key="5">
    <source>
        <dbReference type="EMBL" id="GAG91630.1"/>
    </source>
</evidence>
<dbReference type="InterPro" id="IPR001088">
    <property type="entry name" value="Glyco_hydro_4"/>
</dbReference>
<dbReference type="GO" id="GO:0004553">
    <property type="term" value="F:hydrolase activity, hydrolyzing O-glycosyl compounds"/>
    <property type="evidence" value="ECO:0007669"/>
    <property type="project" value="InterPro"/>
</dbReference>
<evidence type="ECO:0000256" key="1">
    <source>
        <dbReference type="ARBA" id="ARBA00010141"/>
    </source>
</evidence>
<dbReference type="EMBL" id="BART01022025">
    <property type="protein sequence ID" value="GAG91630.1"/>
    <property type="molecule type" value="Genomic_DNA"/>
</dbReference>
<feature type="non-terminal residue" evidence="5">
    <location>
        <position position="253"/>
    </location>
</feature>
<dbReference type="PANTHER" id="PTHR32092:SF5">
    <property type="entry name" value="6-PHOSPHO-BETA-GLUCOSIDASE"/>
    <property type="match status" value="1"/>
</dbReference>
<reference evidence="5" key="1">
    <citation type="journal article" date="2014" name="Front. Microbiol.">
        <title>High frequency of phylogenetically diverse reductive dehalogenase-homologous genes in deep subseafloor sedimentary metagenomes.</title>
        <authorList>
            <person name="Kawai M."/>
            <person name="Futagami T."/>
            <person name="Toyoda A."/>
            <person name="Takaki Y."/>
            <person name="Nishi S."/>
            <person name="Hori S."/>
            <person name="Arai W."/>
            <person name="Tsubouchi T."/>
            <person name="Morono Y."/>
            <person name="Uchiyama I."/>
            <person name="Ito T."/>
            <person name="Fujiyama A."/>
            <person name="Inagaki F."/>
            <person name="Takami H."/>
        </authorList>
    </citation>
    <scope>NUCLEOTIDE SEQUENCE</scope>
    <source>
        <strain evidence="5">Expedition CK06-06</strain>
    </source>
</reference>
<gene>
    <name evidence="5" type="ORF">S01H4_40448</name>
</gene>
<keyword evidence="4" id="KW-0464">Manganese</keyword>
<dbReference type="Pfam" id="PF02056">
    <property type="entry name" value="Glyco_hydro_4"/>
    <property type="match status" value="1"/>
</dbReference>
<dbReference type="InterPro" id="IPR015955">
    <property type="entry name" value="Lactate_DH/Glyco_Ohase_4_C"/>
</dbReference>
<dbReference type="InterPro" id="IPR053715">
    <property type="entry name" value="GH4_Enzyme_sf"/>
</dbReference>
<dbReference type="PRINTS" id="PR00732">
    <property type="entry name" value="GLHYDRLASE4"/>
</dbReference>
<evidence type="ECO:0008006" key="6">
    <source>
        <dbReference type="Google" id="ProtNLM"/>
    </source>
</evidence>
<comment type="similarity">
    <text evidence="1">Belongs to the glycosyl hydrolase 4 family.</text>
</comment>
<proteinExistence type="inferred from homology"/>
<dbReference type="GO" id="GO:0016616">
    <property type="term" value="F:oxidoreductase activity, acting on the CH-OH group of donors, NAD or NADP as acceptor"/>
    <property type="evidence" value="ECO:0007669"/>
    <property type="project" value="InterPro"/>
</dbReference>
<evidence type="ECO:0000256" key="3">
    <source>
        <dbReference type="ARBA" id="ARBA00023027"/>
    </source>
</evidence>
<organism evidence="5">
    <name type="scientific">marine sediment metagenome</name>
    <dbReference type="NCBI Taxonomy" id="412755"/>
    <lineage>
        <taxon>unclassified sequences</taxon>
        <taxon>metagenomes</taxon>
        <taxon>ecological metagenomes</taxon>
    </lineage>
</organism>
<accession>X1B957</accession>
<dbReference type="PANTHER" id="PTHR32092">
    <property type="entry name" value="6-PHOSPHO-BETA-GLUCOSIDASE-RELATED"/>
    <property type="match status" value="1"/>
</dbReference>
<dbReference type="GO" id="GO:0046872">
    <property type="term" value="F:metal ion binding"/>
    <property type="evidence" value="ECO:0007669"/>
    <property type="project" value="UniProtKB-KW"/>
</dbReference>
<dbReference type="AlphaFoldDB" id="X1B957"/>
<name>X1B957_9ZZZZ</name>
<sequence>MKVSVIGGGSTYSPELVKGFIDRQVDLPISELWLMDIDLKRLEIVGGFAQRMAAAAGSPFEVILSSNQAEAIQDSRYVITQLRVGMMAARREDEYLGRRHGLIGQETTGVGGMSKALRTIPVILSVAADMAVLSPGALLVNFTNPAGLVTEALSRYAPQVSSVGLCNVPITIKMEIINGLAEHAGMEINPQQSLLEMVGLNHLSWCRGFRVGEQDMWSAVFENYLKKLSEHDEPEWDVNTIEALGMIPNYYLT</sequence>
<dbReference type="InterPro" id="IPR036291">
    <property type="entry name" value="NAD(P)-bd_dom_sf"/>
</dbReference>
<evidence type="ECO:0000256" key="2">
    <source>
        <dbReference type="ARBA" id="ARBA00022723"/>
    </source>
</evidence>
<dbReference type="SUPFAM" id="SSF51735">
    <property type="entry name" value="NAD(P)-binding Rossmann-fold domains"/>
    <property type="match status" value="1"/>
</dbReference>